<organism evidence="2">
    <name type="scientific">marine sediment metagenome</name>
    <dbReference type="NCBI Taxonomy" id="412755"/>
    <lineage>
        <taxon>unclassified sequences</taxon>
        <taxon>metagenomes</taxon>
        <taxon>ecological metagenomes</taxon>
    </lineage>
</organism>
<reference evidence="2" key="1">
    <citation type="journal article" date="2015" name="Nature">
        <title>Complex archaea that bridge the gap between prokaryotes and eukaryotes.</title>
        <authorList>
            <person name="Spang A."/>
            <person name="Saw J.H."/>
            <person name="Jorgensen S.L."/>
            <person name="Zaremba-Niedzwiedzka K."/>
            <person name="Martijn J."/>
            <person name="Lind A.E."/>
            <person name="van Eijk R."/>
            <person name="Schleper C."/>
            <person name="Guy L."/>
            <person name="Ettema T.J."/>
        </authorList>
    </citation>
    <scope>NUCLEOTIDE SEQUENCE</scope>
</reference>
<evidence type="ECO:0000256" key="1">
    <source>
        <dbReference type="SAM" id="MobiDB-lite"/>
    </source>
</evidence>
<sequence length="489" mass="54224">SGVSVIFALALGRGAVRFQAPGVRMRADLEGFFRRQGLDAPRAKEAADLAFAKNIPPPVEITPLQLRAFTEGQRPRFETPDVPPPTPPTTPVTPGVVPRGPKPPPTLGAAPGSPQPPTRVPPTRIPPGPPPEIAEALKAVGSQRGPAPKPEKPPLWDRFYTQALDRLTPIRRAVEGLTEKGKPRPSVDENAYDLARLYAGWPAKADHFLNQGTFDPITLERTGGSLRELLRPVERELDPFQNYLISLRAIEKNKQTTPFGPRKGEPIATGVNLTAAELVVRHFDAVPRFRKAKEALDAYQEQTLLYIQKSGFLSKDQVSRIQAMNRDYVPFYRLDPRVFTERGIGKPTTNIPQPVKRMKGSELPIVDPLDSIIKNTFSLINKGDRNRVTQALVAQARQFKGAQRWIQPTRLPVRPTRLELNEIKTSLRDAGFELEGADLDVLATIFRPSQQQPPNVLSVWVRGKQRQFKVAPELFTAMEALDVKSLGMG</sequence>
<dbReference type="EMBL" id="LAZR01040958">
    <property type="protein sequence ID" value="KKL13192.1"/>
    <property type="molecule type" value="Genomic_DNA"/>
</dbReference>
<name>A0A0F9BHA6_9ZZZZ</name>
<feature type="non-terminal residue" evidence="2">
    <location>
        <position position="489"/>
    </location>
</feature>
<evidence type="ECO:0008006" key="3">
    <source>
        <dbReference type="Google" id="ProtNLM"/>
    </source>
</evidence>
<feature type="region of interest" description="Disordered" evidence="1">
    <location>
        <begin position="75"/>
        <end position="134"/>
    </location>
</feature>
<proteinExistence type="predicted"/>
<feature type="compositionally biased region" description="Pro residues" evidence="1">
    <location>
        <begin position="113"/>
        <end position="132"/>
    </location>
</feature>
<feature type="non-terminal residue" evidence="2">
    <location>
        <position position="1"/>
    </location>
</feature>
<accession>A0A0F9BHA6</accession>
<dbReference type="AlphaFoldDB" id="A0A0F9BHA6"/>
<gene>
    <name evidence="2" type="ORF">LCGC14_2528220</name>
</gene>
<comment type="caution">
    <text evidence="2">The sequence shown here is derived from an EMBL/GenBank/DDBJ whole genome shotgun (WGS) entry which is preliminary data.</text>
</comment>
<feature type="compositionally biased region" description="Pro residues" evidence="1">
    <location>
        <begin position="81"/>
        <end position="91"/>
    </location>
</feature>
<protein>
    <recommendedName>
        <fullName evidence="3">Large polyvalent protein associated domain-containing protein</fullName>
    </recommendedName>
</protein>
<evidence type="ECO:0000313" key="2">
    <source>
        <dbReference type="EMBL" id="KKL13192.1"/>
    </source>
</evidence>